<evidence type="ECO:0000313" key="10">
    <source>
        <dbReference type="Proteomes" id="UP001500889"/>
    </source>
</evidence>
<evidence type="ECO:0000256" key="7">
    <source>
        <dbReference type="PROSITE-ProRule" id="PRU00221"/>
    </source>
</evidence>
<dbReference type="SMART" id="SM00320">
    <property type="entry name" value="WD40"/>
    <property type="match status" value="5"/>
</dbReference>
<reference evidence="9 10" key="1">
    <citation type="submission" date="2024-02" db="EMBL/GenBank/DDBJ databases">
        <title>A chromosome-level genome assembly of Drosophila madeirensis, a fruit fly species endemic to Madeira island.</title>
        <authorList>
            <person name="Tomihara K."/>
            <person name="Llopart A."/>
            <person name="Yamamoto D."/>
        </authorList>
    </citation>
    <scope>NUCLEOTIDE SEQUENCE [LARGE SCALE GENOMIC DNA]</scope>
    <source>
        <strain evidence="9 10">RF1</strain>
    </source>
</reference>
<dbReference type="InterPro" id="IPR050687">
    <property type="entry name" value="Dynein_IC"/>
</dbReference>
<keyword evidence="10" id="KW-1185">Reference proteome</keyword>
<sequence length="644" mass="72001">MDRKAELERKKAKLAALREEKDRRRREKEIKDMEEAAGRIGGGAGIDKDQRKDLDEMLSSLGVAPVSEVLSSLSSVNSMTSENSNTQTPDASLQATVNGQNSGGKKQQPLNLSVYNVQATNIPPKETLVYTKQTQTTSTGGHERDAHATDYYDEYNLNPGLEWEDEFTDDEESSLPHLDNGFSSKLPPGFLTHGLPTVKDVAPAITPLEIKKEHEIKKEVNELSEEQKQMIILSEDFQRFVVRAGRVIERALSENVDIYMDYIGAGDSEETNDERSHARLSLNRVFYDERWSKNRCITSMDWSTHFPELVVASYHNNEESLNEPDGVVMVWNTKFKKRTPEDVFHCQSAVMSTCFAKFNPNLILGGTYSGQIVLWDNRVQKRTPIQRTPLSAAAHTHPVYCLQMVGTQNAHNVISISSDGKLCSWSLDMLSQPQDTLELQQRQSKAIAITSMAFPANEINSLVMGSEDGYVYSASRHGLRSGVNEVYERHLGPITGISTHYNQLSPDFGHLFLTSSIDWTIKLWSLKDTKPLYSFEDNSDYVMDVAWSPIHPALFAAVDGSGRLDLWNLNQDTEVPTASIVVGGAPALNRVSWTPSGLHVCIGDEAGKLYVYDVAEHLAQPSRDEWSRFNAHLGELTMNQGDEV</sequence>
<evidence type="ECO:0000256" key="2">
    <source>
        <dbReference type="ARBA" id="ARBA00011059"/>
    </source>
</evidence>
<dbReference type="InterPro" id="IPR015943">
    <property type="entry name" value="WD40/YVTN_repeat-like_dom_sf"/>
</dbReference>
<dbReference type="FunFam" id="2.130.10.10:FF:001109">
    <property type="entry name" value="Cytoplasmic dynein 1 intermediate chain"/>
    <property type="match status" value="1"/>
</dbReference>
<feature type="region of interest" description="Disordered" evidence="8">
    <location>
        <begin position="75"/>
        <end position="108"/>
    </location>
</feature>
<feature type="region of interest" description="Disordered" evidence="8">
    <location>
        <begin position="17"/>
        <end position="52"/>
    </location>
</feature>
<dbReference type="GO" id="GO:0010970">
    <property type="term" value="P:transport along microtubule"/>
    <property type="evidence" value="ECO:0007669"/>
    <property type="project" value="TreeGrafter"/>
</dbReference>
<keyword evidence="6" id="KW-0206">Cytoskeleton</keyword>
<dbReference type="Pfam" id="PF11540">
    <property type="entry name" value="Dynein_IC2"/>
    <property type="match status" value="1"/>
</dbReference>
<dbReference type="PANTHER" id="PTHR12442">
    <property type="entry name" value="DYNEIN INTERMEDIATE CHAIN"/>
    <property type="match status" value="1"/>
</dbReference>
<dbReference type="InterPro" id="IPR001680">
    <property type="entry name" value="WD40_rpt"/>
</dbReference>
<organism evidence="9 10">
    <name type="scientific">Drosophila madeirensis</name>
    <name type="common">Fruit fly</name>
    <dbReference type="NCBI Taxonomy" id="30013"/>
    <lineage>
        <taxon>Eukaryota</taxon>
        <taxon>Metazoa</taxon>
        <taxon>Ecdysozoa</taxon>
        <taxon>Arthropoda</taxon>
        <taxon>Hexapoda</taxon>
        <taxon>Insecta</taxon>
        <taxon>Pterygota</taxon>
        <taxon>Neoptera</taxon>
        <taxon>Endopterygota</taxon>
        <taxon>Diptera</taxon>
        <taxon>Brachycera</taxon>
        <taxon>Muscomorpha</taxon>
        <taxon>Ephydroidea</taxon>
        <taxon>Drosophilidae</taxon>
        <taxon>Drosophila</taxon>
        <taxon>Sophophora</taxon>
    </lineage>
</organism>
<feature type="compositionally biased region" description="Low complexity" evidence="8">
    <location>
        <begin position="75"/>
        <end position="86"/>
    </location>
</feature>
<dbReference type="PANTHER" id="PTHR12442:SF22">
    <property type="entry name" value="CYTOPLASMIC DYNEIN 1 INTERMEDIATE CHAIN-RELATED"/>
    <property type="match status" value="1"/>
</dbReference>
<name>A0AAU9G3H5_DROMD</name>
<comment type="subcellular location">
    <subcellularLocation>
        <location evidence="1">Cytoplasm</location>
        <location evidence="1">Cytoskeleton</location>
    </subcellularLocation>
</comment>
<dbReference type="GO" id="GO:0045504">
    <property type="term" value="F:dynein heavy chain binding"/>
    <property type="evidence" value="ECO:0007669"/>
    <property type="project" value="TreeGrafter"/>
</dbReference>
<evidence type="ECO:0000256" key="8">
    <source>
        <dbReference type="SAM" id="MobiDB-lite"/>
    </source>
</evidence>
<keyword evidence="5" id="KW-0677">Repeat</keyword>
<evidence type="ECO:0000256" key="1">
    <source>
        <dbReference type="ARBA" id="ARBA00004245"/>
    </source>
</evidence>
<feature type="compositionally biased region" description="Basic and acidic residues" evidence="8">
    <location>
        <begin position="17"/>
        <end position="37"/>
    </location>
</feature>
<dbReference type="Gene3D" id="2.130.10.10">
    <property type="entry name" value="YVTN repeat-like/Quinoprotein amine dehydrogenase"/>
    <property type="match status" value="1"/>
</dbReference>
<keyword evidence="4 7" id="KW-0853">WD repeat</keyword>
<feature type="repeat" description="WD" evidence="7">
    <location>
        <begin position="504"/>
        <end position="534"/>
    </location>
</feature>
<evidence type="ECO:0000313" key="9">
    <source>
        <dbReference type="EMBL" id="BFG02644.1"/>
    </source>
</evidence>
<feature type="compositionally biased region" description="Polar residues" evidence="8">
    <location>
        <begin position="87"/>
        <end position="108"/>
    </location>
</feature>
<dbReference type="SUPFAM" id="SSF50978">
    <property type="entry name" value="WD40 repeat-like"/>
    <property type="match status" value="1"/>
</dbReference>
<dbReference type="FunFam" id="2.130.10.10:FF:000552">
    <property type="entry name" value="Cytoplasmic dynein 1 intermediate chain"/>
    <property type="match status" value="1"/>
</dbReference>
<dbReference type="Proteomes" id="UP001500889">
    <property type="component" value="Chromosome A"/>
</dbReference>
<evidence type="ECO:0000256" key="3">
    <source>
        <dbReference type="ARBA" id="ARBA00022490"/>
    </source>
</evidence>
<accession>A0AAU9G3H5</accession>
<gene>
    <name evidence="9" type="ORF">DMAD_02105</name>
</gene>
<dbReference type="InterPro" id="IPR036322">
    <property type="entry name" value="WD40_repeat_dom_sf"/>
</dbReference>
<dbReference type="GO" id="GO:0005868">
    <property type="term" value="C:cytoplasmic dynein complex"/>
    <property type="evidence" value="ECO:0007669"/>
    <property type="project" value="InterPro"/>
</dbReference>
<dbReference type="Pfam" id="PF00400">
    <property type="entry name" value="WD40"/>
    <property type="match status" value="1"/>
</dbReference>
<evidence type="ECO:0000256" key="4">
    <source>
        <dbReference type="ARBA" id="ARBA00022574"/>
    </source>
</evidence>
<dbReference type="GO" id="GO:0045503">
    <property type="term" value="F:dynein light chain binding"/>
    <property type="evidence" value="ECO:0007669"/>
    <property type="project" value="TreeGrafter"/>
</dbReference>
<dbReference type="PROSITE" id="PS50082">
    <property type="entry name" value="WD_REPEATS_2"/>
    <property type="match status" value="1"/>
</dbReference>
<evidence type="ECO:0000256" key="5">
    <source>
        <dbReference type="ARBA" id="ARBA00022737"/>
    </source>
</evidence>
<comment type="similarity">
    <text evidence="2">Belongs to the dynein intermediate chain family.</text>
</comment>
<proteinExistence type="inferred from homology"/>
<dbReference type="InterPro" id="IPR025956">
    <property type="entry name" value="DYNC1I1/DYNC1I2"/>
</dbReference>
<dbReference type="EMBL" id="AP029266">
    <property type="protein sequence ID" value="BFG02644.1"/>
    <property type="molecule type" value="Genomic_DNA"/>
</dbReference>
<keyword evidence="3" id="KW-0963">Cytoplasm</keyword>
<evidence type="ECO:0000256" key="6">
    <source>
        <dbReference type="ARBA" id="ARBA00023212"/>
    </source>
</evidence>
<protein>
    <submittedName>
        <fullName evidence="9">Cytoplasmic dynein 1 intermediate chain</fullName>
    </submittedName>
</protein>
<dbReference type="AlphaFoldDB" id="A0AAU9G3H5"/>